<comment type="caution">
    <text evidence="1">The sequence shown here is derived from an EMBL/GenBank/DDBJ whole genome shotgun (WGS) entry which is preliminary data.</text>
</comment>
<protein>
    <submittedName>
        <fullName evidence="1">Ribbon-helix-helix domain-containing protein</fullName>
    </submittedName>
</protein>
<reference evidence="1 2" key="1">
    <citation type="submission" date="2022-02" db="EMBL/GenBank/DDBJ databases">
        <authorList>
            <person name="Zhuang L."/>
        </authorList>
    </citation>
    <scope>NUCLEOTIDE SEQUENCE [LARGE SCALE GENOMIC DNA]</scope>
    <source>
        <strain evidence="1 2">C32</strain>
    </source>
</reference>
<dbReference type="CDD" id="cd21631">
    <property type="entry name" value="RHH_CopG_NikR-like"/>
    <property type="match status" value="1"/>
</dbReference>
<dbReference type="EMBL" id="JAKOGG010000002">
    <property type="protein sequence ID" value="MCS4555394.1"/>
    <property type="molecule type" value="Genomic_DNA"/>
</dbReference>
<organism evidence="1 2">
    <name type="scientific">Shewanella electrica</name>
    <dbReference type="NCBI Taxonomy" id="515560"/>
    <lineage>
        <taxon>Bacteria</taxon>
        <taxon>Pseudomonadati</taxon>
        <taxon>Pseudomonadota</taxon>
        <taxon>Gammaproteobacteria</taxon>
        <taxon>Alteromonadales</taxon>
        <taxon>Shewanellaceae</taxon>
        <taxon>Shewanella</taxon>
    </lineage>
</organism>
<accession>A0ABT2FJJ5</accession>
<sequence>MGLADLKKCATPSEIHATTSPSVNVDDFINDALRYAMGQTPQSDNVVNFHRVEQKLAEHRTTLHPLKRGTFTLGDDTVDKLRHLAQESEISRSRMVRFLVNYFEQLNPQQRKLLYRQFMID</sequence>
<gene>
    <name evidence="1" type="ORF">L9G74_02990</name>
</gene>
<evidence type="ECO:0000313" key="2">
    <source>
        <dbReference type="Proteomes" id="UP001201549"/>
    </source>
</evidence>
<reference evidence="2" key="2">
    <citation type="submission" date="2023-07" db="EMBL/GenBank/DDBJ databases">
        <title>Shewanella mangrovi sp. nov., an acetaldehyde- degrading bacterium isolated from mangrove sediment.</title>
        <authorList>
            <person name="Liu Y."/>
        </authorList>
    </citation>
    <scope>NUCLEOTIDE SEQUENCE [LARGE SCALE GENOMIC DNA]</scope>
    <source>
        <strain evidence="2">C32</strain>
    </source>
</reference>
<name>A0ABT2FJJ5_9GAMM</name>
<dbReference type="Proteomes" id="UP001201549">
    <property type="component" value="Unassembled WGS sequence"/>
</dbReference>
<dbReference type="RefSeq" id="WP_238894798.1">
    <property type="nucleotide sequence ID" value="NZ_JAKOGG010000002.1"/>
</dbReference>
<evidence type="ECO:0000313" key="1">
    <source>
        <dbReference type="EMBL" id="MCS4555394.1"/>
    </source>
</evidence>
<keyword evidence="2" id="KW-1185">Reference proteome</keyword>
<proteinExistence type="predicted"/>